<sequence>MLRSPLLSLLKGCLPGLLVLGLAAPASAGSFNTTDAQAHGDWHSLVLQLGDERHVRALEQHSYSDSVFSVNATPGACDRPWLELRVELDDMQAQSATVNRVPADLMVDEGRVHQGQADFVTERGNSGFYVRFTLPDTAALLDDMRDGDTLRLRIHRAEDDYWFMVFSLSGFGEAQDRMQRLCRAD</sequence>
<evidence type="ECO:0000256" key="1">
    <source>
        <dbReference type="SAM" id="SignalP"/>
    </source>
</evidence>
<organism evidence="2 3">
    <name type="scientific">Halomonas organivorans</name>
    <dbReference type="NCBI Taxonomy" id="257772"/>
    <lineage>
        <taxon>Bacteria</taxon>
        <taxon>Pseudomonadati</taxon>
        <taxon>Pseudomonadota</taxon>
        <taxon>Gammaproteobacteria</taxon>
        <taxon>Oceanospirillales</taxon>
        <taxon>Halomonadaceae</taxon>
        <taxon>Halomonas</taxon>
    </lineage>
</organism>
<keyword evidence="1" id="KW-0732">Signal</keyword>
<reference evidence="2 3" key="1">
    <citation type="submission" date="2020-08" db="EMBL/GenBank/DDBJ databases">
        <title>Genomic Encyclopedia of Type Strains, Phase III (KMG-III): the genomes of soil and plant-associated and newly described type strains.</title>
        <authorList>
            <person name="Whitman W."/>
        </authorList>
    </citation>
    <scope>NUCLEOTIDE SEQUENCE [LARGE SCALE GENOMIC DNA]</scope>
    <source>
        <strain evidence="2 3">CECT 5995</strain>
    </source>
</reference>
<evidence type="ECO:0000313" key="3">
    <source>
        <dbReference type="Proteomes" id="UP000525987"/>
    </source>
</evidence>
<dbReference type="Proteomes" id="UP000525987">
    <property type="component" value="Unassembled WGS sequence"/>
</dbReference>
<comment type="caution">
    <text evidence="2">The sequence shown here is derived from an EMBL/GenBank/DDBJ whole genome shotgun (WGS) entry which is preliminary data.</text>
</comment>
<name>A0A7W5G4H9_9GAMM</name>
<evidence type="ECO:0000313" key="2">
    <source>
        <dbReference type="EMBL" id="MBB3140418.1"/>
    </source>
</evidence>
<proteinExistence type="predicted"/>
<protein>
    <submittedName>
        <fullName evidence="2">Uncharacterized protein</fullName>
    </submittedName>
</protein>
<feature type="signal peptide" evidence="1">
    <location>
        <begin position="1"/>
        <end position="28"/>
    </location>
</feature>
<accession>A0A7W5G4H9</accession>
<dbReference type="EMBL" id="JACHXM010000004">
    <property type="protein sequence ID" value="MBB3140418.1"/>
    <property type="molecule type" value="Genomic_DNA"/>
</dbReference>
<keyword evidence="3" id="KW-1185">Reference proteome</keyword>
<dbReference type="AlphaFoldDB" id="A0A7W5G4H9"/>
<gene>
    <name evidence="2" type="ORF">FHR96_001280</name>
</gene>
<feature type="chain" id="PRO_5031497018" evidence="1">
    <location>
        <begin position="29"/>
        <end position="185"/>
    </location>
</feature>
<dbReference type="RefSeq" id="WP_246392820.1">
    <property type="nucleotide sequence ID" value="NZ_JACHXM010000004.1"/>
</dbReference>